<feature type="chain" id="PRO_5002162860" description="Transcription factor domain-containing protein" evidence="7">
    <location>
        <begin position="22"/>
        <end position="500"/>
    </location>
</feature>
<keyword evidence="2" id="KW-0479">Metal-binding</keyword>
<organism evidence="8 9">
    <name type="scientific">Oidiodendron maius (strain Zn)</name>
    <dbReference type="NCBI Taxonomy" id="913774"/>
    <lineage>
        <taxon>Eukaryota</taxon>
        <taxon>Fungi</taxon>
        <taxon>Dikarya</taxon>
        <taxon>Ascomycota</taxon>
        <taxon>Pezizomycotina</taxon>
        <taxon>Leotiomycetes</taxon>
        <taxon>Leotiomycetes incertae sedis</taxon>
        <taxon>Myxotrichaceae</taxon>
        <taxon>Oidiodendron</taxon>
    </lineage>
</organism>
<comment type="subcellular location">
    <subcellularLocation>
        <location evidence="1">Nucleus</location>
    </subcellularLocation>
</comment>
<dbReference type="InterPro" id="IPR050815">
    <property type="entry name" value="TF_fung"/>
</dbReference>
<keyword evidence="7" id="KW-0732">Signal</keyword>
<feature type="region of interest" description="Disordered" evidence="6">
    <location>
        <begin position="473"/>
        <end position="500"/>
    </location>
</feature>
<dbReference type="AlphaFoldDB" id="A0A0C3CV74"/>
<dbReference type="PANTHER" id="PTHR47338:SF5">
    <property type="entry name" value="ZN(II)2CYS6 TRANSCRIPTION FACTOR (EUROFUNG)"/>
    <property type="match status" value="1"/>
</dbReference>
<feature type="compositionally biased region" description="Basic residues" evidence="6">
    <location>
        <begin position="487"/>
        <end position="500"/>
    </location>
</feature>
<dbReference type="OrthoDB" id="309640at2759"/>
<gene>
    <name evidence="8" type="ORF">OIDMADRAFT_119300</name>
</gene>
<dbReference type="EMBL" id="KN832874">
    <property type="protein sequence ID" value="KIN02904.1"/>
    <property type="molecule type" value="Genomic_DNA"/>
</dbReference>
<reference evidence="9" key="2">
    <citation type="submission" date="2015-01" db="EMBL/GenBank/DDBJ databases">
        <title>Evolutionary Origins and Diversification of the Mycorrhizal Mutualists.</title>
        <authorList>
            <consortium name="DOE Joint Genome Institute"/>
            <consortium name="Mycorrhizal Genomics Consortium"/>
            <person name="Kohler A."/>
            <person name="Kuo A."/>
            <person name="Nagy L.G."/>
            <person name="Floudas D."/>
            <person name="Copeland A."/>
            <person name="Barry K.W."/>
            <person name="Cichocki N."/>
            <person name="Veneault-Fourrey C."/>
            <person name="LaButti K."/>
            <person name="Lindquist E.A."/>
            <person name="Lipzen A."/>
            <person name="Lundell T."/>
            <person name="Morin E."/>
            <person name="Murat C."/>
            <person name="Riley R."/>
            <person name="Ohm R."/>
            <person name="Sun H."/>
            <person name="Tunlid A."/>
            <person name="Henrissat B."/>
            <person name="Grigoriev I.V."/>
            <person name="Hibbett D.S."/>
            <person name="Martin F."/>
        </authorList>
    </citation>
    <scope>NUCLEOTIDE SEQUENCE [LARGE SCALE GENOMIC DNA]</scope>
    <source>
        <strain evidence="9">Zn</strain>
    </source>
</reference>
<sequence>AGKMKAHVLLSVCAWAANCQATLRDHGFMMEWADRAGKLVFQEVENPHEDNIVTFINLALLFYARGLWRRSYIHKGNATLLAQILGLGSDHPGKEDLWESEVRRRRFWASYLIEGHSSESTSMIVRQPPESTLKLTLPWREEDFEVGIPSQPRACLDSGQSNGGLFCELIKAMTIWSAVNGLIKKPITKIDSRISAIHALDQRISEWWGSLPACLHLMPSDIPDVALDVLPKLLLLHVIYHQSLTALHASIVPLFSWSPGDDSWLSARQISAQVAFDHACTASDLFRAVLTHFSMLSAIPSFVAYAAYCGCAIQIPYMWCSQQTVMEKAHKNVKVNIKIITTLSEYWKLNSLFEVYVRYLYKIHSKAATALENEPKSDNPVKLTGFKFSAENATKTILGFNRILWTKDNGYAAPGEELNDLGVEDRDIHIMEECTFYFNVLICTNRITFKQLLRIAFCRLNLQRIYSPRKNNINDPLPQLRDSIPSRTRRAPTGKKWNRN</sequence>
<dbReference type="PANTHER" id="PTHR47338">
    <property type="entry name" value="ZN(II)2CYS6 TRANSCRIPTION FACTOR (EUROFUNG)-RELATED"/>
    <property type="match status" value="1"/>
</dbReference>
<evidence type="ECO:0000256" key="1">
    <source>
        <dbReference type="ARBA" id="ARBA00004123"/>
    </source>
</evidence>
<evidence type="ECO:0000256" key="2">
    <source>
        <dbReference type="ARBA" id="ARBA00022723"/>
    </source>
</evidence>
<dbReference type="CDD" id="cd12148">
    <property type="entry name" value="fungal_TF_MHR"/>
    <property type="match status" value="1"/>
</dbReference>
<evidence type="ECO:0008006" key="10">
    <source>
        <dbReference type="Google" id="ProtNLM"/>
    </source>
</evidence>
<keyword evidence="4" id="KW-0804">Transcription</keyword>
<accession>A0A0C3CV74</accession>
<dbReference type="GO" id="GO:0000981">
    <property type="term" value="F:DNA-binding transcription factor activity, RNA polymerase II-specific"/>
    <property type="evidence" value="ECO:0007669"/>
    <property type="project" value="InterPro"/>
</dbReference>
<evidence type="ECO:0000256" key="6">
    <source>
        <dbReference type="SAM" id="MobiDB-lite"/>
    </source>
</evidence>
<dbReference type="GO" id="GO:0005634">
    <property type="term" value="C:nucleus"/>
    <property type="evidence" value="ECO:0007669"/>
    <property type="project" value="UniProtKB-SubCell"/>
</dbReference>
<feature type="signal peptide" evidence="7">
    <location>
        <begin position="1"/>
        <end position="21"/>
    </location>
</feature>
<dbReference type="GO" id="GO:0046872">
    <property type="term" value="F:metal ion binding"/>
    <property type="evidence" value="ECO:0007669"/>
    <property type="project" value="UniProtKB-KW"/>
</dbReference>
<name>A0A0C3CV74_OIDMZ</name>
<keyword evidence="9" id="KW-1185">Reference proteome</keyword>
<evidence type="ECO:0000256" key="7">
    <source>
        <dbReference type="SAM" id="SignalP"/>
    </source>
</evidence>
<evidence type="ECO:0000256" key="3">
    <source>
        <dbReference type="ARBA" id="ARBA00023015"/>
    </source>
</evidence>
<evidence type="ECO:0000313" key="8">
    <source>
        <dbReference type="EMBL" id="KIN02904.1"/>
    </source>
</evidence>
<dbReference type="Proteomes" id="UP000054321">
    <property type="component" value="Unassembled WGS sequence"/>
</dbReference>
<dbReference type="InParanoid" id="A0A0C3CV74"/>
<protein>
    <recommendedName>
        <fullName evidence="10">Transcription factor domain-containing protein</fullName>
    </recommendedName>
</protein>
<proteinExistence type="predicted"/>
<reference evidence="8 9" key="1">
    <citation type="submission" date="2014-04" db="EMBL/GenBank/DDBJ databases">
        <authorList>
            <consortium name="DOE Joint Genome Institute"/>
            <person name="Kuo A."/>
            <person name="Martino E."/>
            <person name="Perotto S."/>
            <person name="Kohler A."/>
            <person name="Nagy L.G."/>
            <person name="Floudas D."/>
            <person name="Copeland A."/>
            <person name="Barry K.W."/>
            <person name="Cichocki N."/>
            <person name="Veneault-Fourrey C."/>
            <person name="LaButti K."/>
            <person name="Lindquist E.A."/>
            <person name="Lipzen A."/>
            <person name="Lundell T."/>
            <person name="Morin E."/>
            <person name="Murat C."/>
            <person name="Sun H."/>
            <person name="Tunlid A."/>
            <person name="Henrissat B."/>
            <person name="Grigoriev I.V."/>
            <person name="Hibbett D.S."/>
            <person name="Martin F."/>
            <person name="Nordberg H.P."/>
            <person name="Cantor M.N."/>
            <person name="Hua S.X."/>
        </authorList>
    </citation>
    <scope>NUCLEOTIDE SEQUENCE [LARGE SCALE GENOMIC DNA]</scope>
    <source>
        <strain evidence="8 9">Zn</strain>
    </source>
</reference>
<feature type="non-terminal residue" evidence="8">
    <location>
        <position position="1"/>
    </location>
</feature>
<keyword evidence="5" id="KW-0539">Nucleus</keyword>
<keyword evidence="3" id="KW-0805">Transcription regulation</keyword>
<dbReference type="HOGENOM" id="CLU_024802_1_0_1"/>
<evidence type="ECO:0000256" key="5">
    <source>
        <dbReference type="ARBA" id="ARBA00023242"/>
    </source>
</evidence>
<evidence type="ECO:0000313" key="9">
    <source>
        <dbReference type="Proteomes" id="UP000054321"/>
    </source>
</evidence>
<evidence type="ECO:0000256" key="4">
    <source>
        <dbReference type="ARBA" id="ARBA00023163"/>
    </source>
</evidence>